<keyword evidence="3" id="KW-0786">Thiamine pyrophosphate</keyword>
<evidence type="ECO:0000256" key="3">
    <source>
        <dbReference type="ARBA" id="ARBA00023052"/>
    </source>
</evidence>
<reference evidence="6 8" key="2">
    <citation type="submission" date="2015-07" db="EMBL/GenBank/DDBJ databases">
        <title>Whole genome sequence of Ardenticatena maritima DSM 23922.</title>
        <authorList>
            <person name="Hemp J."/>
            <person name="Ward L.M."/>
            <person name="Pace L.A."/>
            <person name="Fischer W.W."/>
        </authorList>
    </citation>
    <scope>NUCLEOTIDE SEQUENCE [LARGE SCALE GENOMIC DNA]</scope>
    <source>
        <strain evidence="6 8">110S</strain>
    </source>
</reference>
<evidence type="ECO:0000313" key="5">
    <source>
        <dbReference type="EMBL" id="GAP62105.1"/>
    </source>
</evidence>
<dbReference type="GO" id="GO:0003863">
    <property type="term" value="F:branched-chain 2-oxo acid dehydrogenase activity"/>
    <property type="evidence" value="ECO:0007669"/>
    <property type="project" value="UniProtKB-EC"/>
</dbReference>
<dbReference type="Gene3D" id="3.40.50.970">
    <property type="match status" value="1"/>
</dbReference>
<keyword evidence="2 5" id="KW-0560">Oxidoreductase</keyword>
<dbReference type="AlphaFoldDB" id="A0A0M8K5I2"/>
<feature type="domain" description="Transketolase-like pyrimidine-binding" evidence="4">
    <location>
        <begin position="4"/>
        <end position="179"/>
    </location>
</feature>
<keyword evidence="7" id="KW-1185">Reference proteome</keyword>
<dbReference type="InterPro" id="IPR029061">
    <property type="entry name" value="THDP-binding"/>
</dbReference>
<dbReference type="PANTHER" id="PTHR43257">
    <property type="entry name" value="PYRUVATE DEHYDROGENASE E1 COMPONENT BETA SUBUNIT"/>
    <property type="match status" value="1"/>
</dbReference>
<name>A0A0M8K5I2_9CHLR</name>
<dbReference type="RefSeq" id="WP_054492028.1">
    <property type="nucleotide sequence ID" value="NZ_BBZA01000032.1"/>
</dbReference>
<dbReference type="InterPro" id="IPR009014">
    <property type="entry name" value="Transketo_C/PFOR_II"/>
</dbReference>
<dbReference type="Gene3D" id="3.40.50.920">
    <property type="match status" value="1"/>
</dbReference>
<dbReference type="InterPro" id="IPR005475">
    <property type="entry name" value="Transketolase-like_Pyr-bd"/>
</dbReference>
<dbReference type="CDD" id="cd07036">
    <property type="entry name" value="TPP_PYR_E1-PDHc-beta_like"/>
    <property type="match status" value="1"/>
</dbReference>
<dbReference type="Proteomes" id="UP000050502">
    <property type="component" value="Unassembled WGS sequence"/>
</dbReference>
<dbReference type="Pfam" id="PF02780">
    <property type="entry name" value="Transketolase_C"/>
    <property type="match status" value="1"/>
</dbReference>
<dbReference type="PANTHER" id="PTHR43257:SF2">
    <property type="entry name" value="PYRUVATE DEHYDROGENASE E1 COMPONENT SUBUNIT BETA"/>
    <property type="match status" value="1"/>
</dbReference>
<dbReference type="Pfam" id="PF02779">
    <property type="entry name" value="Transket_pyr"/>
    <property type="match status" value="1"/>
</dbReference>
<dbReference type="FunCoup" id="A0A0M8K5I2">
    <property type="interactions" value="351"/>
</dbReference>
<dbReference type="FunFam" id="3.40.50.920:FF:000001">
    <property type="entry name" value="Pyruvate dehydrogenase E1 beta subunit"/>
    <property type="match status" value="1"/>
</dbReference>
<evidence type="ECO:0000313" key="6">
    <source>
        <dbReference type="EMBL" id="KPL89451.1"/>
    </source>
</evidence>
<dbReference type="FunFam" id="3.40.50.970:FF:000001">
    <property type="entry name" value="Pyruvate dehydrogenase E1 beta subunit"/>
    <property type="match status" value="1"/>
</dbReference>
<dbReference type="Proteomes" id="UP000037784">
    <property type="component" value="Unassembled WGS sequence"/>
</dbReference>
<evidence type="ECO:0000259" key="4">
    <source>
        <dbReference type="SMART" id="SM00861"/>
    </source>
</evidence>
<dbReference type="PATRIC" id="fig|872965.6.peg.585"/>
<dbReference type="EC" id="1.2.4.4" evidence="5"/>
<gene>
    <name evidence="5" type="ORF">ARMA_0528</name>
    <name evidence="6" type="ORF">SE16_03145</name>
</gene>
<dbReference type="InParanoid" id="A0A0M8K5I2"/>
<dbReference type="SUPFAM" id="SSF52922">
    <property type="entry name" value="TK C-terminal domain-like"/>
    <property type="match status" value="1"/>
</dbReference>
<evidence type="ECO:0000256" key="2">
    <source>
        <dbReference type="ARBA" id="ARBA00023002"/>
    </source>
</evidence>
<dbReference type="EMBL" id="LGKN01000003">
    <property type="protein sequence ID" value="KPL89451.1"/>
    <property type="molecule type" value="Genomic_DNA"/>
</dbReference>
<dbReference type="SUPFAM" id="SSF52518">
    <property type="entry name" value="Thiamin diphosphate-binding fold (THDP-binding)"/>
    <property type="match status" value="1"/>
</dbReference>
<accession>A0A0M8K5I2</accession>
<reference evidence="7" key="3">
    <citation type="submission" date="2015-08" db="EMBL/GenBank/DDBJ databases">
        <title>Draft Genome Sequence of a Heterotrophic Facultative Anaerobic Bacterium Ardenticatena maritima Strain 110S.</title>
        <authorList>
            <person name="Kawaichi S."/>
            <person name="Yoshida T."/>
            <person name="Sako Y."/>
            <person name="Nakamura R."/>
        </authorList>
    </citation>
    <scope>NUCLEOTIDE SEQUENCE [LARGE SCALE GENOMIC DNA]</scope>
    <source>
        <strain evidence="7">110S</strain>
    </source>
</reference>
<sequence length="327" mass="35886">MPVKSVLEAIHDTLWNAMEADERVLVMGEDVGAKGGVFRVTAGFLEHFGEERVIDTPLAELGIVGVAIGMALNGLLPVAEIQFADFIHPAFDQIVNEAARIRYRSNGNWECPMVIRAPYGGGIHGALYHSQSVEGFFTHVPGLKVVAPSTPYDAAGLLWSSIQDRDPVLFLEHKKTYRLIKGEVPDGLFSIPIGKGQIVREGEDITVISYGMMLHHTLEAAERVAKDGISVEVVDPRTLRPLDEDLILSSVKKTSKVLIVHEDNGFMGFGAEIAALIADQAFEWLDGPIKRLCGPEVPAMPYNDPQEHWFLPNPDKIEAAIRDLAAY</sequence>
<evidence type="ECO:0000313" key="8">
    <source>
        <dbReference type="Proteomes" id="UP000050502"/>
    </source>
</evidence>
<proteinExistence type="predicted"/>
<evidence type="ECO:0000256" key="1">
    <source>
        <dbReference type="ARBA" id="ARBA00001964"/>
    </source>
</evidence>
<protein>
    <submittedName>
        <fullName evidence="5 6">2-oxoisovalerate dehydrogenase</fullName>
        <ecNumber evidence="5">1.2.4.4</ecNumber>
    </submittedName>
</protein>
<organism evidence="5 7">
    <name type="scientific">Ardenticatena maritima</name>
    <dbReference type="NCBI Taxonomy" id="872965"/>
    <lineage>
        <taxon>Bacteria</taxon>
        <taxon>Bacillati</taxon>
        <taxon>Chloroflexota</taxon>
        <taxon>Ardenticatenia</taxon>
        <taxon>Ardenticatenales</taxon>
        <taxon>Ardenticatenaceae</taxon>
        <taxon>Ardenticatena</taxon>
    </lineage>
</organism>
<dbReference type="NCBIfam" id="NF006667">
    <property type="entry name" value="PRK09212.1"/>
    <property type="match status" value="1"/>
</dbReference>
<evidence type="ECO:0000313" key="7">
    <source>
        <dbReference type="Proteomes" id="UP000037784"/>
    </source>
</evidence>
<reference evidence="5 7" key="1">
    <citation type="journal article" date="2015" name="Genome Announc.">
        <title>Draft Genome Sequence of a Heterotrophic Facultative Anaerobic Thermophilic Bacterium, Ardenticatena maritima Strain 110ST.</title>
        <authorList>
            <person name="Kawaichi S."/>
            <person name="Yoshida T."/>
            <person name="Sako Y."/>
            <person name="Nakamura R."/>
        </authorList>
    </citation>
    <scope>NUCLEOTIDE SEQUENCE [LARGE SCALE GENOMIC DNA]</scope>
    <source>
        <strain evidence="5 7">110S</strain>
    </source>
</reference>
<dbReference type="STRING" id="872965.SE16_03145"/>
<dbReference type="InterPro" id="IPR033248">
    <property type="entry name" value="Transketolase_C"/>
</dbReference>
<dbReference type="SMART" id="SM00861">
    <property type="entry name" value="Transket_pyr"/>
    <property type="match status" value="1"/>
</dbReference>
<dbReference type="OrthoDB" id="8732661at2"/>
<dbReference type="EMBL" id="BBZA01000032">
    <property type="protein sequence ID" value="GAP62105.1"/>
    <property type="molecule type" value="Genomic_DNA"/>
</dbReference>
<comment type="caution">
    <text evidence="5">The sequence shown here is derived from an EMBL/GenBank/DDBJ whole genome shotgun (WGS) entry which is preliminary data.</text>
</comment>
<comment type="cofactor">
    <cofactor evidence="1">
        <name>thiamine diphosphate</name>
        <dbReference type="ChEBI" id="CHEBI:58937"/>
    </cofactor>
</comment>